<accession>A0ABW8NED2</accession>
<protein>
    <submittedName>
        <fullName evidence="1">Uncharacterized protein</fullName>
    </submittedName>
</protein>
<name>A0ABW8NED2_9GAMM</name>
<comment type="caution">
    <text evidence="1">The sequence shown here is derived from an EMBL/GenBank/DDBJ whole genome shotgun (WGS) entry which is preliminary data.</text>
</comment>
<reference evidence="1 2" key="1">
    <citation type="submission" date="2024-03" db="EMBL/GenBank/DDBJ databases">
        <title>High-quality draft genome sequence of Oceanobacter sp. wDCs-4.</title>
        <authorList>
            <person name="Dong C."/>
        </authorList>
    </citation>
    <scope>NUCLEOTIDE SEQUENCE [LARGE SCALE GENOMIC DNA]</scope>
    <source>
        <strain evidence="2">wDCs-4</strain>
    </source>
</reference>
<organism evidence="1 2">
    <name type="scientific">Oceanobacter antarcticus</name>
    <dbReference type="NCBI Taxonomy" id="3133425"/>
    <lineage>
        <taxon>Bacteria</taxon>
        <taxon>Pseudomonadati</taxon>
        <taxon>Pseudomonadota</taxon>
        <taxon>Gammaproteobacteria</taxon>
        <taxon>Oceanospirillales</taxon>
        <taxon>Oceanospirillaceae</taxon>
        <taxon>Oceanobacter</taxon>
    </lineage>
</organism>
<gene>
    <name evidence="1" type="ORF">WG929_01895</name>
</gene>
<evidence type="ECO:0000313" key="1">
    <source>
        <dbReference type="EMBL" id="MFK4751150.1"/>
    </source>
</evidence>
<dbReference type="EMBL" id="JBBKTX010000002">
    <property type="protein sequence ID" value="MFK4751150.1"/>
    <property type="molecule type" value="Genomic_DNA"/>
</dbReference>
<dbReference type="RefSeq" id="WP_416204662.1">
    <property type="nucleotide sequence ID" value="NZ_JBBKTX010000002.1"/>
</dbReference>
<sequence length="117" mass="14102">MRSIHDLREAAGGDMESRILECPDGVARLLSLPPRYWQELYTLLVVDTPSLDEILSYILQLSEQSVIQEDWEHETAFRELFMYYIYRNYRSYLQVRYQLANDNIEPWFAHFYEQART</sequence>
<evidence type="ECO:0000313" key="2">
    <source>
        <dbReference type="Proteomes" id="UP001620597"/>
    </source>
</evidence>
<dbReference type="Proteomes" id="UP001620597">
    <property type="component" value="Unassembled WGS sequence"/>
</dbReference>
<keyword evidence="2" id="KW-1185">Reference proteome</keyword>
<proteinExistence type="predicted"/>